<dbReference type="EMBL" id="JADPRT010000006">
    <property type="protein sequence ID" value="MBF9069604.1"/>
    <property type="molecule type" value="Genomic_DNA"/>
</dbReference>
<feature type="transmembrane region" description="Helical" evidence="1">
    <location>
        <begin position="7"/>
        <end position="28"/>
    </location>
</feature>
<keyword evidence="1" id="KW-0812">Transmembrane</keyword>
<dbReference type="InterPro" id="IPR046177">
    <property type="entry name" value="DUF6186"/>
</dbReference>
<keyword evidence="3" id="KW-1185">Reference proteome</keyword>
<comment type="caution">
    <text evidence="2">The sequence shown here is derived from an EMBL/GenBank/DDBJ whole genome shotgun (WGS) entry which is preliminary data.</text>
</comment>
<evidence type="ECO:0000313" key="3">
    <source>
        <dbReference type="Proteomes" id="UP000657385"/>
    </source>
</evidence>
<organism evidence="2 3">
    <name type="scientific">Streptacidiphilus fuscans</name>
    <dbReference type="NCBI Taxonomy" id="2789292"/>
    <lineage>
        <taxon>Bacteria</taxon>
        <taxon>Bacillati</taxon>
        <taxon>Actinomycetota</taxon>
        <taxon>Actinomycetes</taxon>
        <taxon>Kitasatosporales</taxon>
        <taxon>Streptomycetaceae</taxon>
        <taxon>Streptacidiphilus</taxon>
    </lineage>
</organism>
<protein>
    <submittedName>
        <fullName evidence="2">Uncharacterized protein</fullName>
    </submittedName>
</protein>
<dbReference type="RefSeq" id="WP_196194784.1">
    <property type="nucleotide sequence ID" value="NZ_JADPRT010000006.1"/>
</dbReference>
<sequence length="82" mass="9345">MGHQRLIGYLVWAAVFGALFAWEGYALARGGVAAGYPTLSDTARAVMRYPVGRWVLFALWLWFGWHTFIRGWHFLLREGSGQ</sequence>
<dbReference type="AlphaFoldDB" id="A0A931FGJ0"/>
<evidence type="ECO:0000256" key="1">
    <source>
        <dbReference type="SAM" id="Phobius"/>
    </source>
</evidence>
<keyword evidence="1" id="KW-1133">Transmembrane helix</keyword>
<proteinExistence type="predicted"/>
<dbReference type="Pfam" id="PF19684">
    <property type="entry name" value="DUF6186"/>
    <property type="match status" value="1"/>
</dbReference>
<name>A0A931FGJ0_9ACTN</name>
<evidence type="ECO:0000313" key="2">
    <source>
        <dbReference type="EMBL" id="MBF9069604.1"/>
    </source>
</evidence>
<keyword evidence="1" id="KW-0472">Membrane</keyword>
<reference evidence="2" key="1">
    <citation type="submission" date="2020-11" db="EMBL/GenBank/DDBJ databases">
        <title>Isolation and identification of active actinomycetes.</title>
        <authorList>
            <person name="Yu B."/>
        </authorList>
    </citation>
    <scope>NUCLEOTIDE SEQUENCE</scope>
    <source>
        <strain evidence="2">NEAU-YB345</strain>
    </source>
</reference>
<dbReference type="Proteomes" id="UP000657385">
    <property type="component" value="Unassembled WGS sequence"/>
</dbReference>
<gene>
    <name evidence="2" type="ORF">I2501_16390</name>
</gene>
<feature type="transmembrane region" description="Helical" evidence="1">
    <location>
        <begin position="54"/>
        <end position="76"/>
    </location>
</feature>
<accession>A0A931FGJ0</accession>